<dbReference type="PANTHER" id="PTHR33886:SF8">
    <property type="entry name" value="UNSATURATED RHAMNOGALACTURONAN HYDROLASE (EUROFUNG)"/>
    <property type="match status" value="1"/>
</dbReference>
<dbReference type="PANTHER" id="PTHR33886">
    <property type="entry name" value="UNSATURATED RHAMNOGALACTURONAN HYDROLASE (EUROFUNG)"/>
    <property type="match status" value="1"/>
</dbReference>
<keyword evidence="1" id="KW-0378">Hydrolase</keyword>
<gene>
    <name evidence="2" type="ORF">B8V81_1319</name>
</gene>
<dbReference type="SUPFAM" id="SSF48208">
    <property type="entry name" value="Six-hairpin glycosidases"/>
    <property type="match status" value="1"/>
</dbReference>
<dbReference type="Gene3D" id="1.50.10.10">
    <property type="match status" value="1"/>
</dbReference>
<protein>
    <submittedName>
        <fullName evidence="2">Rhamnogalacturonides degradation protein RhiN</fullName>
    </submittedName>
</protein>
<evidence type="ECO:0000256" key="1">
    <source>
        <dbReference type="ARBA" id="ARBA00022801"/>
    </source>
</evidence>
<dbReference type="EMBL" id="NFEZ01000003">
    <property type="protein sequence ID" value="PLT47095.1"/>
    <property type="molecule type" value="Genomic_DNA"/>
</dbReference>
<evidence type="ECO:0000313" key="2">
    <source>
        <dbReference type="EMBL" id="PLT47095.1"/>
    </source>
</evidence>
<reference evidence="2 3" key="1">
    <citation type="submission" date="2017-05" db="EMBL/GenBank/DDBJ databases">
        <title>Functional genome analysis of Paenibacillus pasadenensis strain R16: insights on endophytic life style and antifungal activity.</title>
        <authorList>
            <person name="Passera A."/>
            <person name="Marcolungo L."/>
            <person name="Casati P."/>
            <person name="Brasca M."/>
            <person name="Quaglino F."/>
            <person name="Delledonne M."/>
        </authorList>
    </citation>
    <scope>NUCLEOTIDE SEQUENCE [LARGE SCALE GENOMIC DNA]</scope>
    <source>
        <strain evidence="2 3">R16</strain>
    </source>
</reference>
<dbReference type="InterPro" id="IPR052043">
    <property type="entry name" value="PolySaccharide_Degr_Enz"/>
</dbReference>
<dbReference type="GO" id="GO:0016787">
    <property type="term" value="F:hydrolase activity"/>
    <property type="evidence" value="ECO:0007669"/>
    <property type="project" value="UniProtKB-KW"/>
</dbReference>
<keyword evidence="3" id="KW-1185">Reference proteome</keyword>
<accession>A0A2N5N9U7</accession>
<comment type="caution">
    <text evidence="2">The sequence shown here is derived from an EMBL/GenBank/DDBJ whole genome shotgun (WGS) entry which is preliminary data.</text>
</comment>
<dbReference type="Proteomes" id="UP000234789">
    <property type="component" value="Unassembled WGS sequence"/>
</dbReference>
<dbReference type="InterPro" id="IPR010905">
    <property type="entry name" value="Glyco_hydro_88"/>
</dbReference>
<dbReference type="OrthoDB" id="6381507at2"/>
<name>A0A2N5N9U7_9BACL</name>
<dbReference type="InterPro" id="IPR012341">
    <property type="entry name" value="6hp_glycosidase-like_sf"/>
</dbReference>
<proteinExistence type="predicted"/>
<organism evidence="2 3">
    <name type="scientific">Paenibacillus pasadenensis</name>
    <dbReference type="NCBI Taxonomy" id="217090"/>
    <lineage>
        <taxon>Bacteria</taxon>
        <taxon>Bacillati</taxon>
        <taxon>Bacillota</taxon>
        <taxon>Bacilli</taxon>
        <taxon>Bacillales</taxon>
        <taxon>Paenibacillaceae</taxon>
        <taxon>Paenibacillus</taxon>
    </lineage>
</organism>
<dbReference type="AlphaFoldDB" id="A0A2N5N9U7"/>
<dbReference type="RefSeq" id="WP_052333307.1">
    <property type="nucleotide sequence ID" value="NZ_BIMM01000019.1"/>
</dbReference>
<dbReference type="InterPro" id="IPR008928">
    <property type="entry name" value="6-hairpin_glycosidase_sf"/>
</dbReference>
<dbReference type="Pfam" id="PF07470">
    <property type="entry name" value="Glyco_hydro_88"/>
    <property type="match status" value="1"/>
</dbReference>
<evidence type="ECO:0000313" key="3">
    <source>
        <dbReference type="Proteomes" id="UP000234789"/>
    </source>
</evidence>
<sequence>MRETTWAVRTAETILQRTPLLSRDKGYGGKWSYDYGVVLQGFLQLWKTTGESRWLDFIRTNLDEFVAEDGSIRSYRLDEFNIDHINNGKLLFDLHRETGEEKYRLAAGRLREQLRRHPRTAEGAFWHKQIYPYQIWLDGLYMGAPFYLRYLLEYEGGEGLDDVTRQFLLSERRTRDEKSGLLYHAWDEKREQPWADPVTGQSPSFWSRSMGWYAMALADVLELLPESHRDRGELIRILKDLLQALRRVQDPASGVWFQVPDQPGRKGNYLEASASSMIAFALAKGLRLGVLPEEWRPMLHQAFAGIVAEFVLETKEGWINLNKVCQVAGLGGADKRDGTYAYYISEPIVANDQKGLGAFLQACVEYEWKLLQGVPPLQAGQAAQTPGGPA</sequence>
<dbReference type="GO" id="GO:0005975">
    <property type="term" value="P:carbohydrate metabolic process"/>
    <property type="evidence" value="ECO:0007669"/>
    <property type="project" value="InterPro"/>
</dbReference>